<dbReference type="InterPro" id="IPR023009">
    <property type="entry name" value="Tyrosine_recombinase_XerC/XerD"/>
</dbReference>
<evidence type="ECO:0000259" key="11">
    <source>
        <dbReference type="PROSITE" id="PS51900"/>
    </source>
</evidence>
<dbReference type="GO" id="GO:0009037">
    <property type="term" value="F:tyrosine-based site-specific recombinase activity"/>
    <property type="evidence" value="ECO:0007669"/>
    <property type="project" value="UniProtKB-UniRule"/>
</dbReference>
<keyword evidence="8 9" id="KW-0131">Cell cycle</keyword>
<dbReference type="InterPro" id="IPR002104">
    <property type="entry name" value="Integrase_catalytic"/>
</dbReference>
<dbReference type="InterPro" id="IPR010998">
    <property type="entry name" value="Integrase_recombinase_N"/>
</dbReference>
<dbReference type="PROSITE" id="PS51898">
    <property type="entry name" value="TYR_RECOMBINASE"/>
    <property type="match status" value="1"/>
</dbReference>
<evidence type="ECO:0000256" key="3">
    <source>
        <dbReference type="ARBA" id="ARBA00022618"/>
    </source>
</evidence>
<dbReference type="Pfam" id="PF02899">
    <property type="entry name" value="Phage_int_SAM_1"/>
    <property type="match status" value="1"/>
</dbReference>
<feature type="active site" evidence="9">
    <location>
        <position position="169"/>
    </location>
</feature>
<dbReference type="PANTHER" id="PTHR30349">
    <property type="entry name" value="PHAGE INTEGRASE-RELATED"/>
    <property type="match status" value="1"/>
</dbReference>
<dbReference type="InterPro" id="IPR013762">
    <property type="entry name" value="Integrase-like_cat_sf"/>
</dbReference>
<evidence type="ECO:0000313" key="12">
    <source>
        <dbReference type="EMBL" id="SBW05254.1"/>
    </source>
</evidence>
<reference evidence="12" key="1">
    <citation type="submission" date="2016-04" db="EMBL/GenBank/DDBJ databases">
        <authorList>
            <person name="Evans L.H."/>
            <person name="Alamgir A."/>
            <person name="Owens N."/>
            <person name="Weber N.D."/>
            <person name="Virtaneva K."/>
            <person name="Barbian K."/>
            <person name="Babar A."/>
            <person name="Rosenke K."/>
        </authorList>
    </citation>
    <scope>NUCLEOTIDE SEQUENCE</scope>
    <source>
        <strain evidence="12">86</strain>
    </source>
</reference>
<evidence type="ECO:0000259" key="10">
    <source>
        <dbReference type="PROSITE" id="PS51898"/>
    </source>
</evidence>
<dbReference type="HAMAP" id="MF_01808">
    <property type="entry name" value="Recomb_XerC_XerD"/>
    <property type="match status" value="1"/>
</dbReference>
<protein>
    <recommendedName>
        <fullName evidence="9">Tyrosine recombinase XerC</fullName>
    </recommendedName>
</protein>
<organism evidence="12">
    <name type="scientific">uncultured Alphaproteobacteria bacterium</name>
    <dbReference type="NCBI Taxonomy" id="91750"/>
    <lineage>
        <taxon>Bacteria</taxon>
        <taxon>Pseudomonadati</taxon>
        <taxon>Pseudomonadota</taxon>
        <taxon>Alphaproteobacteria</taxon>
        <taxon>environmental samples</taxon>
    </lineage>
</organism>
<dbReference type="InterPro" id="IPR011010">
    <property type="entry name" value="DNA_brk_join_enz"/>
</dbReference>
<evidence type="ECO:0000256" key="1">
    <source>
        <dbReference type="ARBA" id="ARBA00004496"/>
    </source>
</evidence>
<dbReference type="InterPro" id="IPR004107">
    <property type="entry name" value="Integrase_SAM-like_N"/>
</dbReference>
<dbReference type="InterPro" id="IPR044068">
    <property type="entry name" value="CB"/>
</dbReference>
<evidence type="ECO:0000256" key="8">
    <source>
        <dbReference type="ARBA" id="ARBA00023306"/>
    </source>
</evidence>
<dbReference type="GO" id="GO:0003677">
    <property type="term" value="F:DNA binding"/>
    <property type="evidence" value="ECO:0007669"/>
    <property type="project" value="UniProtKB-UniRule"/>
</dbReference>
<dbReference type="PANTHER" id="PTHR30349:SF90">
    <property type="entry name" value="TYROSINE RECOMBINASE XERD"/>
    <property type="match status" value="1"/>
</dbReference>
<accession>A0A212K0L1</accession>
<keyword evidence="6 9" id="KW-0238">DNA-binding</keyword>
<dbReference type="GO" id="GO:0051301">
    <property type="term" value="P:cell division"/>
    <property type="evidence" value="ECO:0007669"/>
    <property type="project" value="UniProtKB-KW"/>
</dbReference>
<keyword evidence="5 9" id="KW-0229">DNA integration</keyword>
<feature type="domain" description="Tyr recombinase" evidence="10">
    <location>
        <begin position="126"/>
        <end position="308"/>
    </location>
</feature>
<dbReference type="GO" id="GO:0007059">
    <property type="term" value="P:chromosome segregation"/>
    <property type="evidence" value="ECO:0007669"/>
    <property type="project" value="UniProtKB-UniRule"/>
</dbReference>
<feature type="active site" evidence="9">
    <location>
        <position position="192"/>
    </location>
</feature>
<dbReference type="GO" id="GO:0006313">
    <property type="term" value="P:DNA transposition"/>
    <property type="evidence" value="ECO:0007669"/>
    <property type="project" value="UniProtKB-UniRule"/>
</dbReference>
<comment type="similarity">
    <text evidence="9">Belongs to the 'phage' integrase family. XerC subfamily.</text>
</comment>
<dbReference type="Gene3D" id="1.10.150.130">
    <property type="match status" value="1"/>
</dbReference>
<dbReference type="GO" id="GO:0005737">
    <property type="term" value="C:cytoplasm"/>
    <property type="evidence" value="ECO:0007669"/>
    <property type="project" value="UniProtKB-SubCell"/>
</dbReference>
<comment type="function">
    <text evidence="9">Site-specific tyrosine recombinase, which acts by catalyzing the cutting and rejoining of the recombining DNA molecules. The XerC-XerD complex is essential to convert dimers of the bacterial chromosome into monomers to permit their segregation at cell division. It also contributes to the segregational stability of plasmids.</text>
</comment>
<comment type="subcellular location">
    <subcellularLocation>
        <location evidence="1 9">Cytoplasm</location>
    </subcellularLocation>
</comment>
<feature type="active site" evidence="9">
    <location>
        <position position="286"/>
    </location>
</feature>
<evidence type="ECO:0000256" key="2">
    <source>
        <dbReference type="ARBA" id="ARBA00022490"/>
    </source>
</evidence>
<dbReference type="InterPro" id="IPR050090">
    <property type="entry name" value="Tyrosine_recombinase_XerCD"/>
</dbReference>
<evidence type="ECO:0000256" key="7">
    <source>
        <dbReference type="ARBA" id="ARBA00023172"/>
    </source>
</evidence>
<evidence type="ECO:0000256" key="4">
    <source>
        <dbReference type="ARBA" id="ARBA00022829"/>
    </source>
</evidence>
<sequence>MVRADPLSGLSAAPALAVRVGEWRDWLRAERRASAHTLDAYARDVARFLAFLTEHLGRAPDLGDLAELATRDFRAYLAARGGEGIGRASLARELSSLRTLFKWLEREGLVVNAALAALAAPRKPQTLPRPLSADEALDAVRAAAAAAREPWIGRRDTAILLLLYGAGLRIGEALGLDVADRPAGGTLRVTGKGNKTRVVPVLPAIAAAVDAYLAACPYRLGAGDPLFVGARGERLNPGVVQRQMRHLRGLLGLPESATPHALRHSFATHLLEAGGDLRSIQELLGHASLAATQRYTKVDAAHLKAVHGAAHPRDHNSSG</sequence>
<dbReference type="PROSITE" id="PS51900">
    <property type="entry name" value="CB"/>
    <property type="match status" value="1"/>
</dbReference>
<feature type="active site" description="O-(3'-phospho-DNA)-tyrosine intermediate" evidence="9">
    <location>
        <position position="295"/>
    </location>
</feature>
<evidence type="ECO:0000256" key="9">
    <source>
        <dbReference type="HAMAP-Rule" id="MF_01808"/>
    </source>
</evidence>
<dbReference type="Pfam" id="PF00589">
    <property type="entry name" value="Phage_integrase"/>
    <property type="match status" value="1"/>
</dbReference>
<dbReference type="Gene3D" id="1.10.443.10">
    <property type="entry name" value="Intergrase catalytic core"/>
    <property type="match status" value="1"/>
</dbReference>
<keyword evidence="7 9" id="KW-0233">DNA recombination</keyword>
<dbReference type="EMBL" id="FLUO01000001">
    <property type="protein sequence ID" value="SBW05254.1"/>
    <property type="molecule type" value="Genomic_DNA"/>
</dbReference>
<feature type="domain" description="Core-binding (CB)" evidence="11">
    <location>
        <begin position="14"/>
        <end position="105"/>
    </location>
</feature>
<name>A0A212K0L1_9PROT</name>
<feature type="active site" evidence="9">
    <location>
        <position position="260"/>
    </location>
</feature>
<evidence type="ECO:0000256" key="6">
    <source>
        <dbReference type="ARBA" id="ARBA00023125"/>
    </source>
</evidence>
<gene>
    <name evidence="9 12" type="primary">xerC</name>
    <name evidence="12" type="ORF">KL86APRO_11958</name>
</gene>
<comment type="subunit">
    <text evidence="9">Forms a cyclic heterotetrameric complex composed of two molecules of XerC and two molecules of XerD.</text>
</comment>
<dbReference type="SUPFAM" id="SSF56349">
    <property type="entry name" value="DNA breaking-rejoining enzymes"/>
    <property type="match status" value="1"/>
</dbReference>
<dbReference type="AlphaFoldDB" id="A0A212K0L1"/>
<keyword evidence="4 9" id="KW-0159">Chromosome partition</keyword>
<feature type="active site" evidence="9">
    <location>
        <position position="263"/>
    </location>
</feature>
<proteinExistence type="inferred from homology"/>
<keyword evidence="3 9" id="KW-0132">Cell division</keyword>
<keyword evidence="2 9" id="KW-0963">Cytoplasm</keyword>
<evidence type="ECO:0000256" key="5">
    <source>
        <dbReference type="ARBA" id="ARBA00022908"/>
    </source>
</evidence>